<dbReference type="AlphaFoldDB" id="A0A0E9XIE2"/>
<accession>A0A0E9XIE2</accession>
<evidence type="ECO:0000313" key="1">
    <source>
        <dbReference type="EMBL" id="JAI01601.1"/>
    </source>
</evidence>
<protein>
    <submittedName>
        <fullName evidence="1">Uncharacterized protein</fullName>
    </submittedName>
</protein>
<reference evidence="1" key="2">
    <citation type="journal article" date="2015" name="Fish Shellfish Immunol.">
        <title>Early steps in the European eel (Anguilla anguilla)-Vibrio vulnificus interaction in the gills: Role of the RtxA13 toxin.</title>
        <authorList>
            <person name="Callol A."/>
            <person name="Pajuelo D."/>
            <person name="Ebbesson L."/>
            <person name="Teles M."/>
            <person name="MacKenzie S."/>
            <person name="Amaro C."/>
        </authorList>
    </citation>
    <scope>NUCLEOTIDE SEQUENCE</scope>
</reference>
<name>A0A0E9XIE2_ANGAN</name>
<dbReference type="EMBL" id="GBXM01006977">
    <property type="protein sequence ID" value="JAI01601.1"/>
    <property type="molecule type" value="Transcribed_RNA"/>
</dbReference>
<organism evidence="1">
    <name type="scientific">Anguilla anguilla</name>
    <name type="common">European freshwater eel</name>
    <name type="synonym">Muraena anguilla</name>
    <dbReference type="NCBI Taxonomy" id="7936"/>
    <lineage>
        <taxon>Eukaryota</taxon>
        <taxon>Metazoa</taxon>
        <taxon>Chordata</taxon>
        <taxon>Craniata</taxon>
        <taxon>Vertebrata</taxon>
        <taxon>Euteleostomi</taxon>
        <taxon>Actinopterygii</taxon>
        <taxon>Neopterygii</taxon>
        <taxon>Teleostei</taxon>
        <taxon>Anguilliformes</taxon>
        <taxon>Anguillidae</taxon>
        <taxon>Anguilla</taxon>
    </lineage>
</organism>
<reference evidence="1" key="1">
    <citation type="submission" date="2014-11" db="EMBL/GenBank/DDBJ databases">
        <authorList>
            <person name="Amaro Gonzalez C."/>
        </authorList>
    </citation>
    <scope>NUCLEOTIDE SEQUENCE</scope>
</reference>
<proteinExistence type="predicted"/>
<sequence>MEGLTYSILYNAPPVEREDCRCLCATQMVLFDWPKCHMMSLLCQSYSSAALSTDLQSKEIVLALFSTKSFPTSYQTESTLTLMRSVCCYKYVRTTPENHHVGIC</sequence>